<evidence type="ECO:0000313" key="3">
    <source>
        <dbReference type="Proteomes" id="UP000247584"/>
    </source>
</evidence>
<dbReference type="GeneID" id="99798240"/>
<evidence type="ECO:0000313" key="1">
    <source>
        <dbReference type="EMBL" id="PYE53207.1"/>
    </source>
</evidence>
<dbReference type="EMBL" id="CP045857">
    <property type="protein sequence ID" value="QIJ02746.1"/>
    <property type="molecule type" value="Genomic_DNA"/>
</dbReference>
<evidence type="ECO:0000313" key="4">
    <source>
        <dbReference type="Proteomes" id="UP000502117"/>
    </source>
</evidence>
<keyword evidence="3" id="KW-1185">Reference proteome</keyword>
<dbReference type="Proteomes" id="UP000247584">
    <property type="component" value="Unassembled WGS sequence"/>
</dbReference>
<reference evidence="2 4" key="2">
    <citation type="submission" date="2019-11" db="EMBL/GenBank/DDBJ databases">
        <title>Complete Genome Sequence of Shewanella chilikensis Strain DC57, Isolated from Corroded Seal Rings at a floating production facility in Australia.</title>
        <authorList>
            <person name="Salgar-Chaparro S.J."/>
            <person name="Castillo-Villamizar G.A."/>
            <person name="Poehlein A."/>
            <person name="Daniel R."/>
            <person name="Machuca L."/>
        </authorList>
    </citation>
    <scope>NUCLEOTIDE SEQUENCE [LARGE SCALE GENOMIC DNA]</scope>
    <source>
        <strain evidence="2 4">DC57</strain>
    </source>
</reference>
<name>A0A6G7LLP6_9GAMM</name>
<dbReference type="RefSeq" id="WP_062793974.1">
    <property type="nucleotide sequence ID" value="NZ_BMXX01000081.1"/>
</dbReference>
<dbReference type="SUPFAM" id="SSF160272">
    <property type="entry name" value="Shew3726-like"/>
    <property type="match status" value="1"/>
</dbReference>
<evidence type="ECO:0000313" key="2">
    <source>
        <dbReference type="EMBL" id="QIJ02746.1"/>
    </source>
</evidence>
<dbReference type="Pfam" id="PF07369">
    <property type="entry name" value="DUF1488"/>
    <property type="match status" value="1"/>
</dbReference>
<dbReference type="EMBL" id="QJSY01000075">
    <property type="protein sequence ID" value="PYE53207.1"/>
    <property type="molecule type" value="Genomic_DNA"/>
</dbReference>
<gene>
    <name evidence="1" type="ORF">C8J23_1752</name>
    <name evidence="2" type="ORF">GII14_00170</name>
</gene>
<dbReference type="InterPro" id="IPR036692">
    <property type="entry name" value="Shew3726-like_sf"/>
</dbReference>
<organism evidence="2 4">
    <name type="scientific">Shewanella chilikensis</name>
    <dbReference type="NCBI Taxonomy" id="558541"/>
    <lineage>
        <taxon>Bacteria</taxon>
        <taxon>Pseudomonadati</taxon>
        <taxon>Pseudomonadota</taxon>
        <taxon>Gammaproteobacteria</taxon>
        <taxon>Alteromonadales</taxon>
        <taxon>Shewanellaceae</taxon>
        <taxon>Shewanella</taxon>
    </lineage>
</organism>
<reference evidence="1 3" key="1">
    <citation type="submission" date="2018-06" db="EMBL/GenBank/DDBJ databases">
        <title>Genomic Encyclopedia of Type Strains, Phase III (KMG-III): the genomes of soil and plant-associated and newly described type strains.</title>
        <authorList>
            <person name="Whitman W."/>
        </authorList>
    </citation>
    <scope>NUCLEOTIDE SEQUENCE [LARGE SCALE GENOMIC DNA]</scope>
    <source>
        <strain evidence="1 3">JC5</strain>
    </source>
</reference>
<dbReference type="AlphaFoldDB" id="A0A6G7LLP6"/>
<accession>A0A6G7LLP6</accession>
<proteinExistence type="predicted"/>
<dbReference type="Gene3D" id="3.30.160.140">
    <property type="entry name" value="Shew3726-like"/>
    <property type="match status" value="1"/>
</dbReference>
<dbReference type="InterPro" id="IPR009962">
    <property type="entry name" value="DUF1488"/>
</dbReference>
<sequence>MNQGIIFSDLCQWQAESNRLKFMAQQQGVNIPCYVGLQRMQQLSGKVFLEEQEILSLFEQWRFDFEDEAEALIEQECFNDSGEIELPESV</sequence>
<dbReference type="KEGG" id="schk:GII14_00170"/>
<protein>
    <submittedName>
        <fullName evidence="2">DUF1488 family protein</fullName>
    </submittedName>
    <submittedName>
        <fullName evidence="1">Uncharacterized protein DUF1488</fullName>
    </submittedName>
</protein>
<dbReference type="Proteomes" id="UP000502117">
    <property type="component" value="Chromosome"/>
</dbReference>